<dbReference type="PANTHER" id="PTHR48178:SF1">
    <property type="entry name" value="PEROXISOME BIOGENESIS FACTOR 2"/>
    <property type="match status" value="1"/>
</dbReference>
<keyword evidence="11" id="KW-0653">Protein transport</keyword>
<sequence>TKSPILRVTQMNAIYFDNQIYKMLLGHVQDCLKHFHPQYTQLLSNEVELCMKFAILWFSIGRCDSTFGQKLLCTKYENITPAKKLVLGISLFVEYAVDKLQLLTDNMLLNNTAMKLKNLIHFCQFLNISIFLRNGLKPRLLERILRLNLSHDELKIAQRQYNSHYMMRELLWDSFIEILIYVLPLVNYHKMKRSINHLNPFRQKLVLSKPIVAQLTINTKCPHCNESPIIPHSMGCAHVFCYICLKLMTSRYEKSYALLCIWKRNFYFSDMSSIYPRGTRSQVRISLSNIIHHSII</sequence>
<comment type="subcellular location">
    <subcellularLocation>
        <location evidence="1">Peroxisome membrane</location>
        <topology evidence="1">Multi-pass membrane protein</topology>
    </subcellularLocation>
</comment>
<evidence type="ECO:0000256" key="8">
    <source>
        <dbReference type="ARBA" id="ARBA00022771"/>
    </source>
</evidence>
<comment type="similarity">
    <text evidence="3">Belongs to the pex2/pex10/pex12 family.</text>
</comment>
<dbReference type="InterPro" id="IPR025654">
    <property type="entry name" value="PEX2/10"/>
</dbReference>
<name>A0A0T6B7Z4_9SCAR</name>
<dbReference type="InterPro" id="IPR006845">
    <property type="entry name" value="Pex_N"/>
</dbReference>
<accession>A0A0T6B7Z4</accession>
<keyword evidence="20" id="KW-1185">Reference proteome</keyword>
<dbReference type="SUPFAM" id="SSF57850">
    <property type="entry name" value="RING/U-box"/>
    <property type="match status" value="1"/>
</dbReference>
<evidence type="ECO:0000313" key="19">
    <source>
        <dbReference type="EMBL" id="KRT83449.1"/>
    </source>
</evidence>
<keyword evidence="4" id="KW-0813">Transport</keyword>
<proteinExistence type="inferred from homology"/>
<evidence type="ECO:0000256" key="6">
    <source>
        <dbReference type="ARBA" id="ARBA00022692"/>
    </source>
</evidence>
<evidence type="ECO:0000256" key="2">
    <source>
        <dbReference type="ARBA" id="ARBA00004906"/>
    </source>
</evidence>
<evidence type="ECO:0000256" key="11">
    <source>
        <dbReference type="ARBA" id="ARBA00022927"/>
    </source>
</evidence>
<evidence type="ECO:0000256" key="5">
    <source>
        <dbReference type="ARBA" id="ARBA00022679"/>
    </source>
</evidence>
<evidence type="ECO:0000256" key="9">
    <source>
        <dbReference type="ARBA" id="ARBA00022786"/>
    </source>
</evidence>
<evidence type="ECO:0000256" key="16">
    <source>
        <dbReference type="ARBA" id="ARBA00034438"/>
    </source>
</evidence>
<evidence type="ECO:0000256" key="15">
    <source>
        <dbReference type="ARBA" id="ARBA00032511"/>
    </source>
</evidence>
<dbReference type="EC" id="2.3.2.36" evidence="17"/>
<dbReference type="Pfam" id="PF04757">
    <property type="entry name" value="Pex2_Pex12"/>
    <property type="match status" value="1"/>
</dbReference>
<comment type="pathway">
    <text evidence="2">Protein modification; protein ubiquitination.</text>
</comment>
<evidence type="ECO:0000313" key="20">
    <source>
        <dbReference type="Proteomes" id="UP000051574"/>
    </source>
</evidence>
<evidence type="ECO:0000256" key="14">
    <source>
        <dbReference type="ARBA" id="ARBA00023140"/>
    </source>
</evidence>
<evidence type="ECO:0000256" key="12">
    <source>
        <dbReference type="ARBA" id="ARBA00022989"/>
    </source>
</evidence>
<protein>
    <recommendedName>
        <fullName evidence="17">RING-type E3 ubiquitin transferase (cysteine targeting)</fullName>
        <ecNumber evidence="17">2.3.2.36</ecNumber>
    </recommendedName>
    <alternativeName>
        <fullName evidence="15">Peroxin-2</fullName>
    </alternativeName>
</protein>
<evidence type="ECO:0000256" key="13">
    <source>
        <dbReference type="ARBA" id="ARBA00023136"/>
    </source>
</evidence>
<comment type="catalytic activity">
    <reaction evidence="16">
        <text>[E2 ubiquitin-conjugating enzyme]-S-ubiquitinyl-L-cysteine + [acceptor protein]-L-cysteine = [E2 ubiquitin-conjugating enzyme]-L-cysteine + [acceptor protein]-S-ubiquitinyl-L-cysteine.</text>
        <dbReference type="EC" id="2.3.2.36"/>
    </reaction>
</comment>
<dbReference type="Proteomes" id="UP000051574">
    <property type="component" value="Unassembled WGS sequence"/>
</dbReference>
<dbReference type="GO" id="GO:0008270">
    <property type="term" value="F:zinc ion binding"/>
    <property type="evidence" value="ECO:0007669"/>
    <property type="project" value="UniProtKB-KW"/>
</dbReference>
<dbReference type="GO" id="GO:0005778">
    <property type="term" value="C:peroxisomal membrane"/>
    <property type="evidence" value="ECO:0007669"/>
    <property type="project" value="UniProtKB-SubCell"/>
</dbReference>
<keyword evidence="6" id="KW-0812">Transmembrane</keyword>
<evidence type="ECO:0000259" key="18">
    <source>
        <dbReference type="Pfam" id="PF04757"/>
    </source>
</evidence>
<keyword evidence="9" id="KW-0833">Ubl conjugation pathway</keyword>
<keyword evidence="10" id="KW-0862">Zinc</keyword>
<keyword evidence="8" id="KW-0863">Zinc-finger</keyword>
<dbReference type="OrthoDB" id="1701437at2759"/>
<keyword evidence="7" id="KW-0479">Metal-binding</keyword>
<evidence type="ECO:0000256" key="10">
    <source>
        <dbReference type="ARBA" id="ARBA00022833"/>
    </source>
</evidence>
<keyword evidence="5" id="KW-0808">Transferase</keyword>
<evidence type="ECO:0000256" key="7">
    <source>
        <dbReference type="ARBA" id="ARBA00022723"/>
    </source>
</evidence>
<feature type="non-terminal residue" evidence="19">
    <location>
        <position position="1"/>
    </location>
</feature>
<evidence type="ECO:0000256" key="17">
    <source>
        <dbReference type="ARBA" id="ARBA00034523"/>
    </source>
</evidence>
<reference evidence="19 20" key="1">
    <citation type="submission" date="2015-09" db="EMBL/GenBank/DDBJ databases">
        <title>Draft genome of the scarab beetle Oryctes borbonicus.</title>
        <authorList>
            <person name="Meyer J.M."/>
            <person name="Markov G.V."/>
            <person name="Baskaran P."/>
            <person name="Herrmann M."/>
            <person name="Sommer R.J."/>
            <person name="Roedelsperger C."/>
        </authorList>
    </citation>
    <scope>NUCLEOTIDE SEQUENCE [LARGE SCALE GENOMIC DNA]</scope>
    <source>
        <strain evidence="19">OB123</strain>
        <tissue evidence="19">Whole animal</tissue>
    </source>
</reference>
<keyword evidence="14" id="KW-0576">Peroxisome</keyword>
<keyword evidence="12" id="KW-1133">Transmembrane helix</keyword>
<dbReference type="InterPro" id="IPR017907">
    <property type="entry name" value="Znf_RING_CS"/>
</dbReference>
<dbReference type="PANTHER" id="PTHR48178">
    <property type="entry name" value="PEROXISOME BIOGENESIS FACTOR 2"/>
    <property type="match status" value="1"/>
</dbReference>
<dbReference type="GO" id="GO:0061630">
    <property type="term" value="F:ubiquitin protein ligase activity"/>
    <property type="evidence" value="ECO:0007669"/>
    <property type="project" value="UniProtKB-EC"/>
</dbReference>
<organism evidence="19 20">
    <name type="scientific">Oryctes borbonicus</name>
    <dbReference type="NCBI Taxonomy" id="1629725"/>
    <lineage>
        <taxon>Eukaryota</taxon>
        <taxon>Metazoa</taxon>
        <taxon>Ecdysozoa</taxon>
        <taxon>Arthropoda</taxon>
        <taxon>Hexapoda</taxon>
        <taxon>Insecta</taxon>
        <taxon>Pterygota</taxon>
        <taxon>Neoptera</taxon>
        <taxon>Endopterygota</taxon>
        <taxon>Coleoptera</taxon>
        <taxon>Polyphaga</taxon>
        <taxon>Scarabaeiformia</taxon>
        <taxon>Scarabaeidae</taxon>
        <taxon>Dynastinae</taxon>
        <taxon>Oryctes</taxon>
    </lineage>
</organism>
<keyword evidence="13" id="KW-0472">Membrane</keyword>
<comment type="caution">
    <text evidence="19">The sequence shown here is derived from an EMBL/GenBank/DDBJ whole genome shotgun (WGS) entry which is preliminary data.</text>
</comment>
<gene>
    <name evidence="19" type="ORF">AMK59_3896</name>
</gene>
<evidence type="ECO:0000256" key="1">
    <source>
        <dbReference type="ARBA" id="ARBA00004585"/>
    </source>
</evidence>
<evidence type="ECO:0000256" key="3">
    <source>
        <dbReference type="ARBA" id="ARBA00008704"/>
    </source>
</evidence>
<dbReference type="AlphaFoldDB" id="A0A0T6B7Z4"/>
<dbReference type="GO" id="GO:0016558">
    <property type="term" value="P:protein import into peroxisome matrix"/>
    <property type="evidence" value="ECO:0007669"/>
    <property type="project" value="InterPro"/>
</dbReference>
<evidence type="ECO:0000256" key="4">
    <source>
        <dbReference type="ARBA" id="ARBA00022448"/>
    </source>
</evidence>
<feature type="domain" description="Pex N-terminal" evidence="18">
    <location>
        <begin position="17"/>
        <end position="194"/>
    </location>
</feature>
<dbReference type="EMBL" id="LJIG01009253">
    <property type="protein sequence ID" value="KRT83449.1"/>
    <property type="molecule type" value="Genomic_DNA"/>
</dbReference>
<dbReference type="PROSITE" id="PS00518">
    <property type="entry name" value="ZF_RING_1"/>
    <property type="match status" value="1"/>
</dbReference>